<sequence>MTSLVRMNLLTEKFHTGPIKQRRRYRTLFATSLALAANTGISLFNSKSRWAWPPLHWAVAHVVGNTLADLEEFEGKGRHFTELTESVGANIALSAGWSVLSSKSPYASLVSAALLTGSTVDLLQRCREVDPQRANLLAPYLAWLQLVIIKECWTILRKVTA</sequence>
<name>A0ABR9ZIV9_9CORY</name>
<proteinExistence type="inferred from homology"/>
<protein>
    <submittedName>
        <fullName evidence="6">Tryptophan-rich sensory protein</fullName>
    </submittedName>
</protein>
<dbReference type="InterPro" id="IPR038330">
    <property type="entry name" value="TspO/MBR-related_sf"/>
</dbReference>
<dbReference type="InterPro" id="IPR004307">
    <property type="entry name" value="TspO_MBR"/>
</dbReference>
<dbReference type="EMBL" id="JADKMY010000001">
    <property type="protein sequence ID" value="MBF4553312.1"/>
    <property type="molecule type" value="Genomic_DNA"/>
</dbReference>
<dbReference type="RefSeq" id="WP_194556133.1">
    <property type="nucleotide sequence ID" value="NZ_JADKMY010000001.1"/>
</dbReference>
<evidence type="ECO:0000256" key="4">
    <source>
        <dbReference type="ARBA" id="ARBA00022989"/>
    </source>
</evidence>
<comment type="subcellular location">
    <subcellularLocation>
        <location evidence="1">Membrane</location>
        <topology evidence="1">Multi-pass membrane protein</topology>
    </subcellularLocation>
</comment>
<evidence type="ECO:0000256" key="5">
    <source>
        <dbReference type="ARBA" id="ARBA00023136"/>
    </source>
</evidence>
<evidence type="ECO:0000256" key="3">
    <source>
        <dbReference type="ARBA" id="ARBA00022692"/>
    </source>
</evidence>
<gene>
    <name evidence="6" type="ORF">IRY30_04340</name>
</gene>
<organism evidence="6 7">
    <name type="scientific">Corynebacterium suicordis DSM 45110</name>
    <dbReference type="NCBI Taxonomy" id="1121369"/>
    <lineage>
        <taxon>Bacteria</taxon>
        <taxon>Bacillati</taxon>
        <taxon>Actinomycetota</taxon>
        <taxon>Actinomycetes</taxon>
        <taxon>Mycobacteriales</taxon>
        <taxon>Corynebacteriaceae</taxon>
        <taxon>Corynebacterium</taxon>
    </lineage>
</organism>
<evidence type="ECO:0000313" key="7">
    <source>
        <dbReference type="Proteomes" id="UP000635902"/>
    </source>
</evidence>
<evidence type="ECO:0000256" key="2">
    <source>
        <dbReference type="ARBA" id="ARBA00007524"/>
    </source>
</evidence>
<keyword evidence="5" id="KW-0472">Membrane</keyword>
<keyword evidence="7" id="KW-1185">Reference proteome</keyword>
<keyword evidence="3" id="KW-0812">Transmembrane</keyword>
<dbReference type="Pfam" id="PF03073">
    <property type="entry name" value="TspO_MBR"/>
    <property type="match status" value="1"/>
</dbReference>
<dbReference type="Gene3D" id="1.20.1260.100">
    <property type="entry name" value="TspO/MBR protein"/>
    <property type="match status" value="1"/>
</dbReference>
<evidence type="ECO:0000313" key="6">
    <source>
        <dbReference type="EMBL" id="MBF4553312.1"/>
    </source>
</evidence>
<accession>A0ABR9ZIV9</accession>
<evidence type="ECO:0000256" key="1">
    <source>
        <dbReference type="ARBA" id="ARBA00004141"/>
    </source>
</evidence>
<comment type="caution">
    <text evidence="6">The sequence shown here is derived from an EMBL/GenBank/DDBJ whole genome shotgun (WGS) entry which is preliminary data.</text>
</comment>
<reference evidence="6 7" key="1">
    <citation type="submission" date="2020-10" db="EMBL/GenBank/DDBJ databases">
        <title>Novel species in genus Corynebacterium.</title>
        <authorList>
            <person name="Zhang G."/>
        </authorList>
    </citation>
    <scope>NUCLEOTIDE SEQUENCE [LARGE SCALE GENOMIC DNA]</scope>
    <source>
        <strain evidence="6 7">DSM 45110</strain>
    </source>
</reference>
<dbReference type="Proteomes" id="UP000635902">
    <property type="component" value="Unassembled WGS sequence"/>
</dbReference>
<comment type="similarity">
    <text evidence="2">Belongs to the TspO/BZRP family.</text>
</comment>
<keyword evidence="4" id="KW-1133">Transmembrane helix</keyword>